<evidence type="ECO:0000259" key="3">
    <source>
        <dbReference type="Pfam" id="PF15902"/>
    </source>
</evidence>
<organism evidence="4 5">
    <name type="scientific">Temperatibacter marinus</name>
    <dbReference type="NCBI Taxonomy" id="1456591"/>
    <lineage>
        <taxon>Bacteria</taxon>
        <taxon>Pseudomonadati</taxon>
        <taxon>Pseudomonadota</taxon>
        <taxon>Alphaproteobacteria</taxon>
        <taxon>Kordiimonadales</taxon>
        <taxon>Temperatibacteraceae</taxon>
        <taxon>Temperatibacter</taxon>
    </lineage>
</organism>
<keyword evidence="1" id="KW-0677">Repeat</keyword>
<keyword evidence="5" id="KW-1185">Reference proteome</keyword>
<evidence type="ECO:0000313" key="4">
    <source>
        <dbReference type="EMBL" id="WND01807.1"/>
    </source>
</evidence>
<dbReference type="PANTHER" id="PTHR43739:SF5">
    <property type="entry name" value="EXO-ALPHA-SIALIDASE"/>
    <property type="match status" value="1"/>
</dbReference>
<feature type="signal peptide" evidence="2">
    <location>
        <begin position="1"/>
        <end position="30"/>
    </location>
</feature>
<accession>A0AA52H8T8</accession>
<evidence type="ECO:0000256" key="2">
    <source>
        <dbReference type="SAM" id="SignalP"/>
    </source>
</evidence>
<dbReference type="GO" id="GO:0010411">
    <property type="term" value="P:xyloglucan metabolic process"/>
    <property type="evidence" value="ECO:0007669"/>
    <property type="project" value="TreeGrafter"/>
</dbReference>
<dbReference type="AlphaFoldDB" id="A0AA52H8T8"/>
<proteinExistence type="predicted"/>
<dbReference type="GO" id="GO:0016787">
    <property type="term" value="F:hydrolase activity"/>
    <property type="evidence" value="ECO:0007669"/>
    <property type="project" value="UniProtKB-KW"/>
</dbReference>
<feature type="chain" id="PRO_5041434725" evidence="2">
    <location>
        <begin position="31"/>
        <end position="1097"/>
    </location>
</feature>
<dbReference type="EMBL" id="CP123872">
    <property type="protein sequence ID" value="WND01807.1"/>
    <property type="molecule type" value="Genomic_DNA"/>
</dbReference>
<reference evidence="4" key="1">
    <citation type="submission" date="2023-04" db="EMBL/GenBank/DDBJ databases">
        <title>Complete genome sequence of Temperatibacter marinus.</title>
        <authorList>
            <person name="Rong J.-C."/>
            <person name="Yi M.-L."/>
            <person name="Zhao Q."/>
        </authorList>
    </citation>
    <scope>NUCLEOTIDE SEQUENCE</scope>
    <source>
        <strain evidence="4">NBRC 110045</strain>
    </source>
</reference>
<feature type="domain" description="Sortilin N-terminal" evidence="3">
    <location>
        <begin position="134"/>
        <end position="258"/>
    </location>
</feature>
<dbReference type="Pfam" id="PF15902">
    <property type="entry name" value="Sortilin-Vps10"/>
    <property type="match status" value="1"/>
</dbReference>
<sequence>MTSFRTILKAGLSASVALILFAGPSAGVSAKDKSVPKANPFSNLKPRMIGPAHTSGRISDFAVHPQKSNIFYVATSSGGIWKTVNNGITWTPIFDRYGSYAIGNIEMDPSNSDVLWAGTGENNSQRSVANGDGIYKSTDGGKSWSHVGLKNSGHISTIWINPENGNHVRVASQGPLWSSGGDRGLFETHDGGKTWKNLLEIDEHTGVNEFVVDLANPDHMVVSSYQRRRHVWTLINGGPGSGIHRTTDGGKTWTKVRSGLPGGDLGRIGLAAAPSQPGLVYAIIEANKGKGIYVSENFGVSWTKRSSHMTTSPQYYNELFVDPKDPNKIYSTDTFTQVSKDGGRTWKWLSVRSRHVDDHALWINPKNTDHLIIGGDGGVYESYDAGDQWRHMGNLPIAQFYRITPDNSAPFYNVCGGTQDNNSLCAPSRTTSVHGILNHDWQIILGGDGYKAVFDPEDPNIIYTQYQYGGLARFDKRTSQKAYITPQPASGENKYKWNWNTPIIVSPHKSTRIYYAAEKLFKSDDRGDNWTVVSPDLTRQLDRNKLKVMDRVWSVDAIAKNDSTSIYGSIIGLSESSLKEGLLYIGTDDGLIQITEDGGKTWRKVSQFKGVPDMSLIEDVVASVHDENVAYAAIDNHKRGDYKPYLLKTTDKGKKWKLISKGLPARGSVHTIAEDHRDPNLLFAGTEYGLFFTQDGGDNWTQIKNGFPTIAVRDLEIQRRENDLVIGTFGRGIYILDDYSPLRLKAADVAEAKATLFSVKDAWQYIPSTRFGNNRRGSRGDQLFSADNPDYGAIFTYHLGHSLMTEKARRMKSEGEKAKKGEDTPYPTFDVLRRESVEEAPAVEFIIRDEKGAIVRKLNGRTAKGMHRVAWDLRHEAPDSVSFAKRRELLPWESPPRGALVVPGRYTVELGLREKGKLVMVEDQKQSFTVKALVKSPEETEDRAALTDFMQKTVDLEKALLSATSSSRAFSNRLRYLKAAILRTPALDEEYGVRLRAVEARLKSVNVALFGDSAIASINEPTPMSIRQRVGTITGHWGAVWKVPGVHKRAYKIAASEFAGAQAELKAISEALLTLEAEATKAGAPHTPGRLSDWSEK</sequence>
<keyword evidence="2" id="KW-0732">Signal</keyword>
<dbReference type="InterPro" id="IPR015943">
    <property type="entry name" value="WD40/YVTN_repeat-like_dom_sf"/>
</dbReference>
<evidence type="ECO:0000256" key="1">
    <source>
        <dbReference type="ARBA" id="ARBA00022737"/>
    </source>
</evidence>
<dbReference type="PANTHER" id="PTHR43739">
    <property type="entry name" value="XYLOGLUCANASE (EUROFUNG)"/>
    <property type="match status" value="1"/>
</dbReference>
<dbReference type="InterPro" id="IPR052025">
    <property type="entry name" value="Xyloglucanase_GH74"/>
</dbReference>
<name>A0AA52H8T8_9PROT</name>
<keyword evidence="4" id="KW-0378">Hydrolase</keyword>
<dbReference type="KEGG" id="tmk:QGN29_09605"/>
<dbReference type="Gene3D" id="2.130.10.10">
    <property type="entry name" value="YVTN repeat-like/Quinoprotein amine dehydrogenase"/>
    <property type="match status" value="5"/>
</dbReference>
<dbReference type="CDD" id="cd15482">
    <property type="entry name" value="Sialidase_non-viral"/>
    <property type="match status" value="1"/>
</dbReference>
<dbReference type="RefSeq" id="WP_310797637.1">
    <property type="nucleotide sequence ID" value="NZ_CP123872.1"/>
</dbReference>
<evidence type="ECO:0000313" key="5">
    <source>
        <dbReference type="Proteomes" id="UP001268683"/>
    </source>
</evidence>
<dbReference type="SUPFAM" id="SSF110296">
    <property type="entry name" value="Oligoxyloglucan reducing end-specific cellobiohydrolase"/>
    <property type="match status" value="2"/>
</dbReference>
<dbReference type="Proteomes" id="UP001268683">
    <property type="component" value="Chromosome"/>
</dbReference>
<gene>
    <name evidence="4" type="ORF">QGN29_09605</name>
</gene>
<protein>
    <submittedName>
        <fullName evidence="4">Glycosyl hydrolase</fullName>
    </submittedName>
</protein>
<dbReference type="InterPro" id="IPR031778">
    <property type="entry name" value="Sortilin_N"/>
</dbReference>